<proteinExistence type="predicted"/>
<accession>A0A9W5APU8</accession>
<dbReference type="InterPro" id="IPR009279">
    <property type="entry name" value="Portal_Mu"/>
</dbReference>
<dbReference type="AlphaFoldDB" id="A0A9W5APU8"/>
<reference evidence="1 2" key="1">
    <citation type="submission" date="2015-11" db="EMBL/GenBank/DDBJ databases">
        <authorList>
            <consortium name="Pathogen Informatics"/>
        </authorList>
    </citation>
    <scope>NUCLEOTIDE SEQUENCE [LARGE SCALE GENOMIC DNA]</scope>
    <source>
        <strain evidence="1 2">006A-0191</strain>
    </source>
</reference>
<evidence type="ECO:0000313" key="2">
    <source>
        <dbReference type="Proteomes" id="UP000052257"/>
    </source>
</evidence>
<dbReference type="EMBL" id="FAUW01000002">
    <property type="protein sequence ID" value="CUU77120.1"/>
    <property type="molecule type" value="Genomic_DNA"/>
</dbReference>
<name>A0A9W5APU8_CAMHY</name>
<dbReference type="RefSeq" id="WP_081048624.1">
    <property type="nucleotide sequence ID" value="NZ_FAUW01000002.1"/>
</dbReference>
<dbReference type="Pfam" id="PF06074">
    <property type="entry name" value="Portal_Mu"/>
    <property type="match status" value="1"/>
</dbReference>
<evidence type="ECO:0000313" key="1">
    <source>
        <dbReference type="EMBL" id="CUU77120.1"/>
    </source>
</evidence>
<protein>
    <submittedName>
        <fullName evidence="1">Mu-like prophage FluMu protein gp29</fullName>
    </submittedName>
</protein>
<sequence length="465" mass="53408">MFKDLFKFKKDTTSDNTRKKQTKLANNTLLNLLLQSSPESISDDDIELITKDLTFTQCDVSRKAVTEKKALAIICDDDDIKATLESCFNADIISQILETYLYGLNVFEVNWKQKEKYVYPLLVQRDFRDFKFSNSGELLYKGGGAEISIPEYKVIYALNRANFSKKYGDALFKKLYFPIKLKNASLRFWAEFLEKFGSPWAIAKTDAEIEQMADQVYDMLNGDTAVINPEESIELIQPSKDAGFEKIIDYCDNQISKVMLGANLTSNIDNKGSYAASKTHNEIRSDLAANDEKILLFVLNRAIKFFKEVNGIEIDIIARLFDKSPNAELASRDKILYEMGFKPTNDYIKENYNLDIDESYTPNLNVQMPNKQHLKSDYFAFKTEKAKPKNIDKFDLATNDPALEIELAKSDKELEFAINDILSKCDTYEEAFEKFAELYDDYPLETLEDLMFRSISNAQMVGYEE</sequence>
<comment type="caution">
    <text evidence="1">The sequence shown here is derived from an EMBL/GenBank/DDBJ whole genome shotgun (WGS) entry which is preliminary data.</text>
</comment>
<gene>
    <name evidence="1" type="ORF">ERS739220_00835</name>
</gene>
<dbReference type="Proteomes" id="UP000052257">
    <property type="component" value="Unassembled WGS sequence"/>
</dbReference>
<organism evidence="1 2">
    <name type="scientific">Campylobacter hyointestinalis subsp. hyointestinalis</name>
    <dbReference type="NCBI Taxonomy" id="91352"/>
    <lineage>
        <taxon>Bacteria</taxon>
        <taxon>Pseudomonadati</taxon>
        <taxon>Campylobacterota</taxon>
        <taxon>Epsilonproteobacteria</taxon>
        <taxon>Campylobacterales</taxon>
        <taxon>Campylobacteraceae</taxon>
        <taxon>Campylobacter</taxon>
    </lineage>
</organism>